<feature type="transmembrane region" description="Helical" evidence="5">
    <location>
        <begin position="148"/>
        <end position="168"/>
    </location>
</feature>
<name>A0A508TLN4_9BRAD</name>
<evidence type="ECO:0000256" key="4">
    <source>
        <dbReference type="ARBA" id="ARBA00023136"/>
    </source>
</evidence>
<keyword evidence="3 5" id="KW-1133">Transmembrane helix</keyword>
<evidence type="ECO:0000259" key="6">
    <source>
        <dbReference type="Pfam" id="PF01545"/>
    </source>
</evidence>
<evidence type="ECO:0000313" key="7">
    <source>
        <dbReference type="EMBL" id="VIO75262.1"/>
    </source>
</evidence>
<keyword evidence="2 5" id="KW-0812">Transmembrane</keyword>
<dbReference type="AlphaFoldDB" id="A0A508TLN4"/>
<dbReference type="RefSeq" id="WP_139862761.1">
    <property type="nucleotide sequence ID" value="NZ_CAADFC020000023.1"/>
</dbReference>
<dbReference type="GO" id="GO:0008324">
    <property type="term" value="F:monoatomic cation transmembrane transporter activity"/>
    <property type="evidence" value="ECO:0007669"/>
    <property type="project" value="InterPro"/>
</dbReference>
<comment type="subcellular location">
    <subcellularLocation>
        <location evidence="1">Membrane</location>
        <topology evidence="1">Multi-pass membrane protein</topology>
    </subcellularLocation>
</comment>
<feature type="transmembrane region" description="Helical" evidence="5">
    <location>
        <begin position="91"/>
        <end position="109"/>
    </location>
</feature>
<evidence type="ECO:0000256" key="2">
    <source>
        <dbReference type="ARBA" id="ARBA00022692"/>
    </source>
</evidence>
<feature type="transmembrane region" description="Helical" evidence="5">
    <location>
        <begin position="188"/>
        <end position="205"/>
    </location>
</feature>
<accession>A0A508TLN4</accession>
<organism evidence="7 8">
    <name type="scientific">Bradyrhizobium ivorense</name>
    <dbReference type="NCBI Taxonomy" id="2511166"/>
    <lineage>
        <taxon>Bacteria</taxon>
        <taxon>Pseudomonadati</taxon>
        <taxon>Pseudomonadota</taxon>
        <taxon>Alphaproteobacteria</taxon>
        <taxon>Hyphomicrobiales</taxon>
        <taxon>Nitrobacteraceae</taxon>
        <taxon>Bradyrhizobium</taxon>
    </lineage>
</organism>
<proteinExistence type="predicted"/>
<dbReference type="SUPFAM" id="SSF161111">
    <property type="entry name" value="Cation efflux protein transmembrane domain-like"/>
    <property type="match status" value="1"/>
</dbReference>
<evidence type="ECO:0000256" key="3">
    <source>
        <dbReference type="ARBA" id="ARBA00022989"/>
    </source>
</evidence>
<dbReference type="Proteomes" id="UP000328092">
    <property type="component" value="Unassembled WGS sequence"/>
</dbReference>
<feature type="transmembrane region" description="Helical" evidence="5">
    <location>
        <begin position="57"/>
        <end position="79"/>
    </location>
</feature>
<feature type="transmembrane region" description="Helical" evidence="5">
    <location>
        <begin position="211"/>
        <end position="229"/>
    </location>
</feature>
<sequence>MSDRCCQQEATECCAPPALVLPPKAQAGSPARLADVSCCCEGGVPVFDGLDVSYKRVLWTVIGINGAMFLVETIAGQLVGSQALKADALDFLADTVTYGLSLAVIGATLRTRASAALLKGVSLSLMALWVFGSTVYQTLVLGVPKAEVMGAVGMLALAANLTSVLLLLSYKDGDANVRSVWLCSRNDAIGNIIVMVAALGVWGTATAWPDLAVAAVMAGIFLTSSIQILRQAWAEYRGGTTGMPTAASR</sequence>
<dbReference type="Pfam" id="PF01545">
    <property type="entry name" value="Cation_efflux"/>
    <property type="match status" value="1"/>
</dbReference>
<evidence type="ECO:0000256" key="5">
    <source>
        <dbReference type="SAM" id="Phobius"/>
    </source>
</evidence>
<dbReference type="EMBL" id="CAADFC020000023">
    <property type="protein sequence ID" value="VIO75262.1"/>
    <property type="molecule type" value="Genomic_DNA"/>
</dbReference>
<dbReference type="InterPro" id="IPR027469">
    <property type="entry name" value="Cation_efflux_TMD_sf"/>
</dbReference>
<evidence type="ECO:0000256" key="1">
    <source>
        <dbReference type="ARBA" id="ARBA00004141"/>
    </source>
</evidence>
<protein>
    <recommendedName>
        <fullName evidence="6">Cation efflux protein transmembrane domain-containing protein</fullName>
    </recommendedName>
</protein>
<dbReference type="InterPro" id="IPR058533">
    <property type="entry name" value="Cation_efflux_TM"/>
</dbReference>
<dbReference type="GO" id="GO:0016020">
    <property type="term" value="C:membrane"/>
    <property type="evidence" value="ECO:0007669"/>
    <property type="project" value="UniProtKB-SubCell"/>
</dbReference>
<keyword evidence="8" id="KW-1185">Reference proteome</keyword>
<feature type="transmembrane region" description="Helical" evidence="5">
    <location>
        <begin position="116"/>
        <end position="136"/>
    </location>
</feature>
<keyword evidence="4 5" id="KW-0472">Membrane</keyword>
<feature type="domain" description="Cation efflux protein transmembrane" evidence="6">
    <location>
        <begin position="59"/>
        <end position="232"/>
    </location>
</feature>
<evidence type="ECO:0000313" key="8">
    <source>
        <dbReference type="Proteomes" id="UP000328092"/>
    </source>
</evidence>
<dbReference type="OrthoDB" id="9799649at2"/>
<dbReference type="Gene3D" id="1.20.1510.10">
    <property type="entry name" value="Cation efflux protein transmembrane domain"/>
    <property type="match status" value="1"/>
</dbReference>
<reference evidence="7" key="1">
    <citation type="submission" date="2019-02" db="EMBL/GenBank/DDBJ databases">
        <authorList>
            <person name="Pothier F.J."/>
        </authorList>
    </citation>
    <scope>NUCLEOTIDE SEQUENCE</scope>
    <source>
        <strain evidence="7">CI-1B</strain>
    </source>
</reference>
<gene>
    <name evidence="7" type="ORF">CI1B_57630</name>
</gene>
<comment type="caution">
    <text evidence="7">The sequence shown here is derived from an EMBL/GenBank/DDBJ whole genome shotgun (WGS) entry which is preliminary data.</text>
</comment>